<sequence>MNSFKLFGFKRKLEVSSSVEGFFELHSRATEGKKDKNRIENSNFLAN</sequence>
<gene>
    <name evidence="1" type="ORF">Q4Q35_01705</name>
</gene>
<comment type="caution">
    <text evidence="1">The sequence shown here is derived from an EMBL/GenBank/DDBJ whole genome shotgun (WGS) entry which is preliminary data.</text>
</comment>
<organism evidence="1 2">
    <name type="scientific">Flavivirga aquimarina</name>
    <dbReference type="NCBI Taxonomy" id="2027862"/>
    <lineage>
        <taxon>Bacteria</taxon>
        <taxon>Pseudomonadati</taxon>
        <taxon>Bacteroidota</taxon>
        <taxon>Flavobacteriia</taxon>
        <taxon>Flavobacteriales</taxon>
        <taxon>Flavobacteriaceae</taxon>
        <taxon>Flavivirga</taxon>
    </lineage>
</organism>
<proteinExistence type="predicted"/>
<evidence type="ECO:0000313" key="2">
    <source>
        <dbReference type="Proteomes" id="UP001176883"/>
    </source>
</evidence>
<accession>A0ABT8W5X7</accession>
<dbReference type="EMBL" id="JAUOEK010000034">
    <property type="protein sequence ID" value="MDO5968510.1"/>
    <property type="molecule type" value="Genomic_DNA"/>
</dbReference>
<keyword evidence="2" id="KW-1185">Reference proteome</keyword>
<protein>
    <submittedName>
        <fullName evidence="1">Uncharacterized protein</fullName>
    </submittedName>
</protein>
<evidence type="ECO:0000313" key="1">
    <source>
        <dbReference type="EMBL" id="MDO5968510.1"/>
    </source>
</evidence>
<name>A0ABT8W5X7_9FLAO</name>
<reference evidence="1" key="1">
    <citation type="submission" date="2023-07" db="EMBL/GenBank/DDBJ databases">
        <title>Two novel species in the genus Flavivirga.</title>
        <authorList>
            <person name="Kwon K."/>
        </authorList>
    </citation>
    <scope>NUCLEOTIDE SEQUENCE</scope>
    <source>
        <strain evidence="1">KCTC 52353</strain>
    </source>
</reference>
<dbReference type="RefSeq" id="WP_303276191.1">
    <property type="nucleotide sequence ID" value="NZ_JAUOEK010000034.1"/>
</dbReference>
<dbReference type="Proteomes" id="UP001176883">
    <property type="component" value="Unassembled WGS sequence"/>
</dbReference>